<dbReference type="PIRSF" id="PIRSF009320">
    <property type="entry name" value="Nuc_binding_HP_1000"/>
    <property type="match status" value="1"/>
</dbReference>
<dbReference type="EMBL" id="WNDP01000003">
    <property type="protein sequence ID" value="KAF1028128.1"/>
    <property type="molecule type" value="Genomic_DNA"/>
</dbReference>
<protein>
    <submittedName>
        <fullName evidence="2">Chromosome-partitioning ATPase Soj</fullName>
    </submittedName>
</protein>
<evidence type="ECO:0000313" key="2">
    <source>
        <dbReference type="EMBL" id="KAF1028128.1"/>
    </source>
</evidence>
<feature type="domain" description="AAA" evidence="1">
    <location>
        <begin position="1"/>
        <end position="167"/>
    </location>
</feature>
<dbReference type="SUPFAM" id="SSF52540">
    <property type="entry name" value="P-loop containing nucleoside triphosphate hydrolases"/>
    <property type="match status" value="1"/>
</dbReference>
<proteinExistence type="predicted"/>
<dbReference type="AlphaFoldDB" id="A0A833PID9"/>
<dbReference type="PANTHER" id="PTHR13696:SF99">
    <property type="entry name" value="COBYRINIC ACID AC-DIAMIDE SYNTHASE"/>
    <property type="match status" value="1"/>
</dbReference>
<sequence>MKTIVVANQKGGVGKSIVSIHLAYFFKELGFNVNVVDLDPQGNTSSILSSEFQNFKASELFTQEIGSLKHNDRIFIGDIGLSNCQDNIDISLFKKNMAQLASLKSDDQKAICIIDTAPTASTIQIAPLVVADFVVSPIEIDEFSFQGIKNITSTINNVKKQHNPKLNFLGIIPNRVHGTSPRQKQLLAQLQSNYGHLLLSKEISLGERQAVRDAIGKRQPVWKLKSKSKAKSEFLDMVKLVAEKVN</sequence>
<dbReference type="InterPro" id="IPR050678">
    <property type="entry name" value="DNA_Partitioning_ATPase"/>
</dbReference>
<dbReference type="Pfam" id="PF13614">
    <property type="entry name" value="AAA_31"/>
    <property type="match status" value="1"/>
</dbReference>
<accession>A0A833PID9</accession>
<dbReference type="Proteomes" id="UP000490535">
    <property type="component" value="Unassembled WGS sequence"/>
</dbReference>
<dbReference type="CDD" id="cd02042">
    <property type="entry name" value="ParAB_family"/>
    <property type="match status" value="1"/>
</dbReference>
<dbReference type="PANTHER" id="PTHR13696">
    <property type="entry name" value="P-LOOP CONTAINING NUCLEOSIDE TRIPHOSPHATE HYDROLASE"/>
    <property type="match status" value="1"/>
</dbReference>
<evidence type="ECO:0000259" key="1">
    <source>
        <dbReference type="Pfam" id="PF13614"/>
    </source>
</evidence>
<comment type="caution">
    <text evidence="2">The sequence shown here is derived from an EMBL/GenBank/DDBJ whole genome shotgun (WGS) entry which is preliminary data.</text>
</comment>
<gene>
    <name evidence="2" type="primary">soj_1</name>
    <name evidence="2" type="ORF">GAK29_00224</name>
</gene>
<dbReference type="InterPro" id="IPR027417">
    <property type="entry name" value="P-loop_NTPase"/>
</dbReference>
<organism evidence="2 3">
    <name type="scientific">Acinetobacter bereziniae</name>
    <name type="common">Acinetobacter genomosp. 10</name>
    <dbReference type="NCBI Taxonomy" id="106648"/>
    <lineage>
        <taxon>Bacteria</taxon>
        <taxon>Pseudomonadati</taxon>
        <taxon>Pseudomonadota</taxon>
        <taxon>Gammaproteobacteria</taxon>
        <taxon>Moraxellales</taxon>
        <taxon>Moraxellaceae</taxon>
        <taxon>Acinetobacter</taxon>
    </lineage>
</organism>
<dbReference type="InterPro" id="IPR025669">
    <property type="entry name" value="AAA_dom"/>
</dbReference>
<name>A0A833PID9_ACIBZ</name>
<reference evidence="3" key="1">
    <citation type="journal article" date="2020" name="MBio">
        <title>Horizontal gene transfer to a defensive symbiont with a reduced genome amongst a multipartite beetle microbiome.</title>
        <authorList>
            <person name="Waterworth S.C."/>
            <person name="Florez L.V."/>
            <person name="Rees E.R."/>
            <person name="Hertweck C."/>
            <person name="Kaltenpoth M."/>
            <person name="Kwan J.C."/>
        </authorList>
    </citation>
    <scope>NUCLEOTIDE SEQUENCE [LARGE SCALE GENOMIC DNA]</scope>
</reference>
<evidence type="ECO:0000313" key="3">
    <source>
        <dbReference type="Proteomes" id="UP000490535"/>
    </source>
</evidence>
<dbReference type="Gene3D" id="3.40.50.300">
    <property type="entry name" value="P-loop containing nucleotide triphosphate hydrolases"/>
    <property type="match status" value="1"/>
</dbReference>